<dbReference type="Proteomes" id="UP000220922">
    <property type="component" value="Unassembled WGS sequence"/>
</dbReference>
<keyword evidence="6" id="KW-0418">Kinase</keyword>
<dbReference type="PANTHER" id="PTHR24421">
    <property type="entry name" value="NITRATE/NITRITE SENSOR PROTEIN NARX-RELATED"/>
    <property type="match status" value="1"/>
</dbReference>
<dbReference type="Pfam" id="PF02518">
    <property type="entry name" value="HATPase_c"/>
    <property type="match status" value="1"/>
</dbReference>
<dbReference type="GO" id="GO:0046983">
    <property type="term" value="F:protein dimerization activity"/>
    <property type="evidence" value="ECO:0007669"/>
    <property type="project" value="InterPro"/>
</dbReference>
<dbReference type="EC" id="2.7.13.3" evidence="2"/>
<evidence type="ECO:0000256" key="3">
    <source>
        <dbReference type="ARBA" id="ARBA00022553"/>
    </source>
</evidence>
<dbReference type="InterPro" id="IPR036890">
    <property type="entry name" value="HATPase_C_sf"/>
</dbReference>
<dbReference type="EMBL" id="LYXE01000063">
    <property type="protein sequence ID" value="PDV99834.1"/>
    <property type="molecule type" value="Genomic_DNA"/>
</dbReference>
<dbReference type="GO" id="GO:0016020">
    <property type="term" value="C:membrane"/>
    <property type="evidence" value="ECO:0007669"/>
    <property type="project" value="InterPro"/>
</dbReference>
<evidence type="ECO:0000259" key="9">
    <source>
        <dbReference type="PROSITE" id="PS50109"/>
    </source>
</evidence>
<dbReference type="CDD" id="cd16917">
    <property type="entry name" value="HATPase_UhpB-NarQ-NarX-like"/>
    <property type="match status" value="1"/>
</dbReference>
<gene>
    <name evidence="10" type="ORF">A9Q02_01070</name>
</gene>
<dbReference type="InterPro" id="IPR005467">
    <property type="entry name" value="His_kinase_dom"/>
</dbReference>
<dbReference type="PANTHER" id="PTHR24421:SF10">
    <property type="entry name" value="NITRATE_NITRITE SENSOR PROTEIN NARQ"/>
    <property type="match status" value="1"/>
</dbReference>
<dbReference type="SUPFAM" id="SSF55874">
    <property type="entry name" value="ATPase domain of HSP90 chaperone/DNA topoisomerase II/histidine kinase"/>
    <property type="match status" value="1"/>
</dbReference>
<dbReference type="InterPro" id="IPR050482">
    <property type="entry name" value="Sensor_HK_TwoCompSys"/>
</dbReference>
<evidence type="ECO:0000313" key="10">
    <source>
        <dbReference type="EMBL" id="PDV99834.1"/>
    </source>
</evidence>
<evidence type="ECO:0000256" key="5">
    <source>
        <dbReference type="ARBA" id="ARBA00022741"/>
    </source>
</evidence>
<sequence>MSIDHYPNRIQEPSGRFLEIAEREVGRIILDIHDGPVQNIFAALSQLYVVQRRMVQSPDPALDELERIRRSVTLLENALNEIRTFMGAFRPPEFERRDLVAILEGLVIQHEELTGNPVCLKLEGELPAVPLPVKISFYRILQEALSNAVRHGEADHHTVSLRCKGHNVIMEVRDNGCGFDASSVLQQALTGHFGLQGMRERVSLLGGTFMIESSPGLGTCVRVIVPCGDNDQSLSCG</sequence>
<organism evidence="10 11">
    <name type="scientific">Candidatus Chloroploca asiatica</name>
    <dbReference type="NCBI Taxonomy" id="1506545"/>
    <lineage>
        <taxon>Bacteria</taxon>
        <taxon>Bacillati</taxon>
        <taxon>Chloroflexota</taxon>
        <taxon>Chloroflexia</taxon>
        <taxon>Chloroflexales</taxon>
        <taxon>Chloroflexineae</taxon>
        <taxon>Oscillochloridaceae</taxon>
        <taxon>Candidatus Chloroploca</taxon>
    </lineage>
</organism>
<keyword evidence="11" id="KW-1185">Reference proteome</keyword>
<name>A0A2H3L4R3_9CHLR</name>
<keyword evidence="3" id="KW-0597">Phosphoprotein</keyword>
<evidence type="ECO:0000256" key="7">
    <source>
        <dbReference type="ARBA" id="ARBA00022840"/>
    </source>
</evidence>
<evidence type="ECO:0000256" key="6">
    <source>
        <dbReference type="ARBA" id="ARBA00022777"/>
    </source>
</evidence>
<dbReference type="OrthoDB" id="9811717at2"/>
<evidence type="ECO:0000256" key="1">
    <source>
        <dbReference type="ARBA" id="ARBA00000085"/>
    </source>
</evidence>
<dbReference type="Pfam" id="PF07730">
    <property type="entry name" value="HisKA_3"/>
    <property type="match status" value="1"/>
</dbReference>
<dbReference type="SMART" id="SM00387">
    <property type="entry name" value="HATPase_c"/>
    <property type="match status" value="1"/>
</dbReference>
<comment type="caution">
    <text evidence="10">The sequence shown here is derived from an EMBL/GenBank/DDBJ whole genome shotgun (WGS) entry which is preliminary data.</text>
</comment>
<dbReference type="InterPro" id="IPR003594">
    <property type="entry name" value="HATPase_dom"/>
</dbReference>
<proteinExistence type="predicted"/>
<keyword evidence="8" id="KW-0902">Two-component regulatory system</keyword>
<dbReference type="RefSeq" id="WP_097651598.1">
    <property type="nucleotide sequence ID" value="NZ_LYXE01000063.1"/>
</dbReference>
<keyword evidence="7" id="KW-0067">ATP-binding</keyword>
<feature type="domain" description="Histidine kinase" evidence="9">
    <location>
        <begin position="137"/>
        <end position="229"/>
    </location>
</feature>
<dbReference type="InterPro" id="IPR011712">
    <property type="entry name" value="Sig_transdc_His_kin_sub3_dim/P"/>
</dbReference>
<keyword evidence="4" id="KW-0808">Transferase</keyword>
<evidence type="ECO:0000313" key="11">
    <source>
        <dbReference type="Proteomes" id="UP000220922"/>
    </source>
</evidence>
<dbReference type="Gene3D" id="1.20.5.1930">
    <property type="match status" value="1"/>
</dbReference>
<accession>A0A2H3L4R3</accession>
<dbReference type="GO" id="GO:0005524">
    <property type="term" value="F:ATP binding"/>
    <property type="evidence" value="ECO:0007669"/>
    <property type="project" value="UniProtKB-KW"/>
</dbReference>
<evidence type="ECO:0000256" key="8">
    <source>
        <dbReference type="ARBA" id="ARBA00023012"/>
    </source>
</evidence>
<reference evidence="10 11" key="1">
    <citation type="submission" date="2016-05" db="EMBL/GenBank/DDBJ databases">
        <authorList>
            <person name="Lavstsen T."/>
            <person name="Jespersen J.S."/>
        </authorList>
    </citation>
    <scope>NUCLEOTIDE SEQUENCE [LARGE SCALE GENOMIC DNA]</scope>
    <source>
        <strain evidence="10 11">B7-9</strain>
    </source>
</reference>
<dbReference type="GO" id="GO:0000155">
    <property type="term" value="F:phosphorelay sensor kinase activity"/>
    <property type="evidence" value="ECO:0007669"/>
    <property type="project" value="InterPro"/>
</dbReference>
<evidence type="ECO:0000256" key="2">
    <source>
        <dbReference type="ARBA" id="ARBA00012438"/>
    </source>
</evidence>
<protein>
    <recommendedName>
        <fullName evidence="2">histidine kinase</fullName>
        <ecNumber evidence="2">2.7.13.3</ecNumber>
    </recommendedName>
</protein>
<dbReference type="PROSITE" id="PS50109">
    <property type="entry name" value="HIS_KIN"/>
    <property type="match status" value="1"/>
</dbReference>
<comment type="catalytic activity">
    <reaction evidence="1">
        <text>ATP + protein L-histidine = ADP + protein N-phospho-L-histidine.</text>
        <dbReference type="EC" id="2.7.13.3"/>
    </reaction>
</comment>
<keyword evidence="5" id="KW-0547">Nucleotide-binding</keyword>
<dbReference type="Gene3D" id="3.30.565.10">
    <property type="entry name" value="Histidine kinase-like ATPase, C-terminal domain"/>
    <property type="match status" value="1"/>
</dbReference>
<evidence type="ECO:0000256" key="4">
    <source>
        <dbReference type="ARBA" id="ARBA00022679"/>
    </source>
</evidence>
<dbReference type="AlphaFoldDB" id="A0A2H3L4R3"/>